<protein>
    <recommendedName>
        <fullName evidence="3">DUF4283 domain-containing protein</fullName>
    </recommendedName>
</protein>
<keyword evidence="2" id="KW-1185">Reference proteome</keyword>
<dbReference type="AlphaFoldDB" id="A0AAV1ATX9"/>
<dbReference type="PANTHER" id="PTHR34427">
    <property type="entry name" value="DUF4283 DOMAIN PROTEIN"/>
    <property type="match status" value="1"/>
</dbReference>
<proteinExistence type="predicted"/>
<evidence type="ECO:0008006" key="3">
    <source>
        <dbReference type="Google" id="ProtNLM"/>
    </source>
</evidence>
<evidence type="ECO:0000313" key="2">
    <source>
        <dbReference type="Proteomes" id="UP001157006"/>
    </source>
</evidence>
<dbReference type="EMBL" id="OX451740">
    <property type="protein sequence ID" value="CAI8613624.1"/>
    <property type="molecule type" value="Genomic_DNA"/>
</dbReference>
<sequence length="190" mass="22294">MEFDREMENLARFEKTFVGIVENPGMTYNIQESFNLEGYFNIKATPLRANLCLFEELVDGELEYLVKEAQDWVGQWFKEIRRSKPSDVDNERVTWLWCYGIPCHLWCSKLFQFLTSPAGTFICMDEDTKNHNKLDVARVMVRTKYNLVLNETFNIGVNREAFSIKIVEDSQGPLRIVMAKNMAKEEVEKR</sequence>
<organism evidence="1 2">
    <name type="scientific">Vicia faba</name>
    <name type="common">Broad bean</name>
    <name type="synonym">Faba vulgaris</name>
    <dbReference type="NCBI Taxonomy" id="3906"/>
    <lineage>
        <taxon>Eukaryota</taxon>
        <taxon>Viridiplantae</taxon>
        <taxon>Streptophyta</taxon>
        <taxon>Embryophyta</taxon>
        <taxon>Tracheophyta</taxon>
        <taxon>Spermatophyta</taxon>
        <taxon>Magnoliopsida</taxon>
        <taxon>eudicotyledons</taxon>
        <taxon>Gunneridae</taxon>
        <taxon>Pentapetalae</taxon>
        <taxon>rosids</taxon>
        <taxon>fabids</taxon>
        <taxon>Fabales</taxon>
        <taxon>Fabaceae</taxon>
        <taxon>Papilionoideae</taxon>
        <taxon>50 kb inversion clade</taxon>
        <taxon>NPAAA clade</taxon>
        <taxon>Hologalegina</taxon>
        <taxon>IRL clade</taxon>
        <taxon>Fabeae</taxon>
        <taxon>Vicia</taxon>
    </lineage>
</organism>
<dbReference type="Proteomes" id="UP001157006">
    <property type="component" value="Chromosome 5"/>
</dbReference>
<dbReference type="PANTHER" id="PTHR34427:SF5">
    <property type="entry name" value="DUF4283 DOMAIN-CONTAINING PROTEIN"/>
    <property type="match status" value="1"/>
</dbReference>
<accession>A0AAV1ATX9</accession>
<evidence type="ECO:0000313" key="1">
    <source>
        <dbReference type="EMBL" id="CAI8613624.1"/>
    </source>
</evidence>
<gene>
    <name evidence="1" type="ORF">VFH_V089680</name>
</gene>
<name>A0AAV1ATX9_VICFA</name>
<reference evidence="1 2" key="1">
    <citation type="submission" date="2023-01" db="EMBL/GenBank/DDBJ databases">
        <authorList>
            <person name="Kreplak J."/>
        </authorList>
    </citation>
    <scope>NUCLEOTIDE SEQUENCE [LARGE SCALE GENOMIC DNA]</scope>
</reference>